<dbReference type="InterPro" id="IPR005338">
    <property type="entry name" value="Anhydro_N_Ac-Mur_kinase"/>
</dbReference>
<dbReference type="GO" id="GO:0005524">
    <property type="term" value="F:ATP binding"/>
    <property type="evidence" value="ECO:0007669"/>
    <property type="project" value="UniProtKB-UniRule"/>
</dbReference>
<comment type="similarity">
    <text evidence="1">Belongs to the anhydro-N-acetylmuramic acid kinase family.</text>
</comment>
<dbReference type="EMBL" id="FOVK01000005">
    <property type="protein sequence ID" value="SFN77839.1"/>
    <property type="molecule type" value="Genomic_DNA"/>
</dbReference>
<feature type="binding site" evidence="1">
    <location>
        <begin position="9"/>
        <end position="16"/>
    </location>
    <ligand>
        <name>ATP</name>
        <dbReference type="ChEBI" id="CHEBI:30616"/>
    </ligand>
</feature>
<comment type="pathway">
    <text evidence="1">Amino-sugar metabolism; 1,6-anhydro-N-acetylmuramate degradation.</text>
</comment>
<keyword evidence="1 2" id="KW-0418">Kinase</keyword>
<accession>A0A1I5BSZ5</accession>
<dbReference type="NCBIfam" id="NF007148">
    <property type="entry name" value="PRK09585.3-2"/>
    <property type="match status" value="1"/>
</dbReference>
<proteinExistence type="inferred from homology"/>
<dbReference type="GO" id="GO:0016773">
    <property type="term" value="F:phosphotransferase activity, alcohol group as acceptor"/>
    <property type="evidence" value="ECO:0007669"/>
    <property type="project" value="UniProtKB-UniRule"/>
</dbReference>
<organism evidence="2 3">
    <name type="scientific">Proteiniclasticum ruminis</name>
    <dbReference type="NCBI Taxonomy" id="398199"/>
    <lineage>
        <taxon>Bacteria</taxon>
        <taxon>Bacillati</taxon>
        <taxon>Bacillota</taxon>
        <taxon>Clostridia</taxon>
        <taxon>Eubacteriales</taxon>
        <taxon>Clostridiaceae</taxon>
        <taxon>Proteiniclasticum</taxon>
    </lineage>
</organism>
<comment type="catalytic activity">
    <reaction evidence="1">
        <text>1,6-anhydro-N-acetyl-beta-muramate + ATP + H2O = N-acetyl-D-muramate 6-phosphate + ADP + H(+)</text>
        <dbReference type="Rhea" id="RHEA:24952"/>
        <dbReference type="ChEBI" id="CHEBI:15377"/>
        <dbReference type="ChEBI" id="CHEBI:15378"/>
        <dbReference type="ChEBI" id="CHEBI:30616"/>
        <dbReference type="ChEBI" id="CHEBI:58690"/>
        <dbReference type="ChEBI" id="CHEBI:58722"/>
        <dbReference type="ChEBI" id="CHEBI:456216"/>
        <dbReference type="EC" id="2.7.1.170"/>
    </reaction>
</comment>
<keyword evidence="1" id="KW-0119">Carbohydrate metabolism</keyword>
<reference evidence="2 3" key="1">
    <citation type="submission" date="2016-10" db="EMBL/GenBank/DDBJ databases">
        <authorList>
            <person name="de Groot N.N."/>
        </authorList>
    </citation>
    <scope>NUCLEOTIDE SEQUENCE [LARGE SCALE GENOMIC DNA]</scope>
    <source>
        <strain evidence="2 3">ML2</strain>
    </source>
</reference>
<keyword evidence="1" id="KW-0808">Transferase</keyword>
<dbReference type="NCBIfam" id="NF007142">
    <property type="entry name" value="PRK09585.2-1"/>
    <property type="match status" value="1"/>
</dbReference>
<dbReference type="GO" id="GO:0097175">
    <property type="term" value="P:1,6-anhydro-N-acetyl-beta-muramic acid catabolic process"/>
    <property type="evidence" value="ECO:0007669"/>
    <property type="project" value="UniProtKB-UniRule"/>
</dbReference>
<dbReference type="InterPro" id="IPR043129">
    <property type="entry name" value="ATPase_NBD"/>
</dbReference>
<dbReference type="GO" id="GO:0006040">
    <property type="term" value="P:amino sugar metabolic process"/>
    <property type="evidence" value="ECO:0007669"/>
    <property type="project" value="InterPro"/>
</dbReference>
<dbReference type="EC" id="2.7.1.170" evidence="1"/>
<dbReference type="HAMAP" id="MF_01270">
    <property type="entry name" value="AnhMurNAc_kinase"/>
    <property type="match status" value="1"/>
</dbReference>
<keyword evidence="1" id="KW-0067">ATP-binding</keyword>
<dbReference type="AlphaFoldDB" id="A0A1I5BSZ5"/>
<dbReference type="CDD" id="cd24050">
    <property type="entry name" value="ASKHA_NBD_ANMK"/>
    <property type="match status" value="1"/>
</dbReference>
<dbReference type="PANTHER" id="PTHR30605">
    <property type="entry name" value="ANHYDRO-N-ACETYLMURAMIC ACID KINASE"/>
    <property type="match status" value="1"/>
</dbReference>
<dbReference type="GO" id="GO:0009254">
    <property type="term" value="P:peptidoglycan turnover"/>
    <property type="evidence" value="ECO:0007669"/>
    <property type="project" value="UniProtKB-UniRule"/>
</dbReference>
<dbReference type="UniPathway" id="UPA00343"/>
<dbReference type="PANTHER" id="PTHR30605:SF0">
    <property type="entry name" value="ANHYDRO-N-ACETYLMURAMIC ACID KINASE"/>
    <property type="match status" value="1"/>
</dbReference>
<evidence type="ECO:0000256" key="1">
    <source>
        <dbReference type="HAMAP-Rule" id="MF_01270"/>
    </source>
</evidence>
<evidence type="ECO:0000313" key="3">
    <source>
        <dbReference type="Proteomes" id="UP000181899"/>
    </source>
</evidence>
<sequence length="390" mass="42972">MLAMGLMSGTSLDGVDTALCEITGFGEETKITLIDFETYDFPEHLKNKVKRILRNDEPLLPELTSLNFELGMLFSDAVGKMLEKNKMTGKDLAFVASHGQTIYHQPRDIGSLMSSTLQLGEPAVIAYNHHVDVYANFRVMDMAAGGEGAPLVPYSEEILYREDQRSVALQNIGGIGNVTVLPSRTSGRQVYAFDTGPGNMVIDEAMKILYNQSYDEGGKTALSGHVSQGMLAHLLEHPYLKMSYPKTTGREDFGESYTNSVLQRFSSLQREDLIATLTYFTAKTIAMSYEDFIFPKMRLDKVIIGGGGAHNKALLSYLRELLNGVEVLTQEDLGYSSDAKEAMAFVILGNETYHRRPSNVIGATGAKTPVILGNLTKNPHAHAELKRGRE</sequence>
<keyword evidence="3" id="KW-1185">Reference proteome</keyword>
<dbReference type="Pfam" id="PF03702">
    <property type="entry name" value="AnmK"/>
    <property type="match status" value="1"/>
</dbReference>
<evidence type="ECO:0000313" key="2">
    <source>
        <dbReference type="EMBL" id="SFN77839.1"/>
    </source>
</evidence>
<dbReference type="RefSeq" id="WP_074912007.1">
    <property type="nucleotide sequence ID" value="NZ_FOVK01000005.1"/>
</dbReference>
<protein>
    <recommendedName>
        <fullName evidence="1">Anhydro-N-acetylmuramic acid kinase</fullName>
        <ecNumber evidence="1">2.7.1.170</ecNumber>
    </recommendedName>
    <alternativeName>
        <fullName evidence="1">AnhMurNAc kinase</fullName>
    </alternativeName>
</protein>
<keyword evidence="1" id="KW-0547">Nucleotide-binding</keyword>
<comment type="pathway">
    <text evidence="1">Cell wall biogenesis; peptidoglycan recycling.</text>
</comment>
<dbReference type="GO" id="GO:0016301">
    <property type="term" value="F:kinase activity"/>
    <property type="evidence" value="ECO:0007669"/>
    <property type="project" value="UniProtKB-KW"/>
</dbReference>
<dbReference type="Proteomes" id="UP000181899">
    <property type="component" value="Unassembled WGS sequence"/>
</dbReference>
<dbReference type="Gene3D" id="3.30.420.40">
    <property type="match status" value="2"/>
</dbReference>
<comment type="function">
    <text evidence="1">Catalyzes the specific phosphorylation of 1,6-anhydro-N-acetylmuramic acid (anhMurNAc) with the simultaneous cleavage of the 1,6-anhydro ring, generating MurNAc-6-P. Is required for the utilization of anhMurNAc either imported from the medium or derived from its own cell wall murein, and thus plays a role in cell wall recycling.</text>
</comment>
<dbReference type="UniPathway" id="UPA00544"/>
<gene>
    <name evidence="1" type="primary">anmK</name>
    <name evidence="2" type="ORF">SAMN04488695_10544</name>
</gene>
<name>A0A1I5BSZ5_9CLOT</name>
<dbReference type="SUPFAM" id="SSF53067">
    <property type="entry name" value="Actin-like ATPase domain"/>
    <property type="match status" value="1"/>
</dbReference>
<dbReference type="OrthoDB" id="9763949at2"/>